<keyword evidence="3" id="KW-1185">Reference proteome</keyword>
<organism evidence="2 3">
    <name type="scientific">Collibacillus ludicampi</name>
    <dbReference type="NCBI Taxonomy" id="2771369"/>
    <lineage>
        <taxon>Bacteria</taxon>
        <taxon>Bacillati</taxon>
        <taxon>Bacillota</taxon>
        <taxon>Bacilli</taxon>
        <taxon>Bacillales</taxon>
        <taxon>Alicyclobacillaceae</taxon>
        <taxon>Collibacillus</taxon>
    </lineage>
</organism>
<protein>
    <submittedName>
        <fullName evidence="2">Uncharacterized protein</fullName>
    </submittedName>
</protein>
<evidence type="ECO:0000313" key="2">
    <source>
        <dbReference type="EMBL" id="GIM45244.1"/>
    </source>
</evidence>
<dbReference type="Proteomes" id="UP001057291">
    <property type="component" value="Unassembled WGS sequence"/>
</dbReference>
<evidence type="ECO:0000256" key="1">
    <source>
        <dbReference type="SAM" id="MobiDB-lite"/>
    </source>
</evidence>
<gene>
    <name evidence="2" type="ORF">DNHGIG_07930</name>
</gene>
<evidence type="ECO:0000313" key="3">
    <source>
        <dbReference type="Proteomes" id="UP001057291"/>
    </source>
</evidence>
<dbReference type="EMBL" id="BOQE01000001">
    <property type="protein sequence ID" value="GIM45244.1"/>
    <property type="molecule type" value="Genomic_DNA"/>
</dbReference>
<reference evidence="2" key="1">
    <citation type="journal article" date="2023" name="Int. J. Syst. Evol. Microbiol.">
        <title>Collibacillus ludicampi gen. nov., sp. nov., a new soil bacterium of the family Alicyclobacillaceae.</title>
        <authorList>
            <person name="Jojima T."/>
            <person name="Ioku Y."/>
            <person name="Fukuta Y."/>
            <person name="Shirasaka N."/>
            <person name="Matsumura Y."/>
            <person name="Mori M."/>
        </authorList>
    </citation>
    <scope>NUCLEOTIDE SEQUENCE</scope>
    <source>
        <strain evidence="2">TP075</strain>
    </source>
</reference>
<feature type="compositionally biased region" description="Low complexity" evidence="1">
    <location>
        <begin position="92"/>
        <end position="103"/>
    </location>
</feature>
<comment type="caution">
    <text evidence="2">The sequence shown here is derived from an EMBL/GenBank/DDBJ whole genome shotgun (WGS) entry which is preliminary data.</text>
</comment>
<proteinExistence type="predicted"/>
<name>A0AAV4LC53_9BACL</name>
<accession>A0AAV4LC53</accession>
<sequence>MPFYKVTDNVDTIYAEDINQFSDALSGNNDVGQIKLFTPISPPGAPTVAVNPTAGNLTGNYKYAVAFVTGYWKGPVGTGTLQIQGNTGGGTPSASVSPSSQQVNITNIPTGPTGTVARILYRTKANGSTFYFLTQINDNTTTAYIDNTPDGSLGAQMPTVNTTGTSLNVGGTTIDPYGNVTIPSGKTLTVNGNFLGAYASNADVTGSISDLNGNAFAVAIAAPSGTTVDPFGITTGGGSNAVKAFSVSRTNVVASKNNILEDGSGNATFAGNVNIGGTTKISNTLGSDSAYVQYNYNAAIPANTNFKNTGGVQWQINGSNMVTNALYASTDGSGNIINPILEWWGYPLGGGVFLMNLKTGALSGFRNTFDDGSGNATFAGNLTVNGSLTVNGGGVMKPRTFRVVNFSTNQTTPQTVLNITGKGEITGVWITPTNNQSASISITIDGTTVLSNSNMTYTSSWCLSPDGRIAQISTGGVSTAYAGAQFNQSVVITANTNGSGGNVNVIVGYAIEQ</sequence>
<feature type="region of interest" description="Disordered" evidence="1">
    <location>
        <begin position="83"/>
        <end position="108"/>
    </location>
</feature>
<dbReference type="RefSeq" id="WP_282198460.1">
    <property type="nucleotide sequence ID" value="NZ_BOQE01000001.1"/>
</dbReference>
<dbReference type="AlphaFoldDB" id="A0AAV4LC53"/>